<feature type="compositionally biased region" description="Basic and acidic residues" evidence="7">
    <location>
        <begin position="57"/>
        <end position="66"/>
    </location>
</feature>
<dbReference type="Proteomes" id="UP000018896">
    <property type="component" value="Unassembled WGS sequence"/>
</dbReference>
<accession>W4QQX1</accession>
<comment type="subcellular location">
    <subcellularLocation>
        <location evidence="1">Cell membrane</location>
        <topology evidence="1">Multi-pass membrane protein</topology>
    </subcellularLocation>
</comment>
<dbReference type="eggNOG" id="COG1292">
    <property type="taxonomic scope" value="Bacteria"/>
</dbReference>
<evidence type="ECO:0000313" key="9">
    <source>
        <dbReference type="EMBL" id="GAE34038.1"/>
    </source>
</evidence>
<feature type="transmembrane region" description="Helical" evidence="8">
    <location>
        <begin position="20"/>
        <end position="40"/>
    </location>
</feature>
<protein>
    <submittedName>
        <fullName evidence="9">Glycine betaine transporter OpuD</fullName>
    </submittedName>
</protein>
<feature type="region of interest" description="Disordered" evidence="7">
    <location>
        <begin position="47"/>
        <end position="66"/>
    </location>
</feature>
<evidence type="ECO:0000256" key="6">
    <source>
        <dbReference type="ARBA" id="ARBA00023136"/>
    </source>
</evidence>
<keyword evidence="3" id="KW-1003">Cell membrane</keyword>
<evidence type="ECO:0000256" key="8">
    <source>
        <dbReference type="SAM" id="Phobius"/>
    </source>
</evidence>
<comment type="caution">
    <text evidence="9">The sequence shown here is derived from an EMBL/GenBank/DDBJ whole genome shotgun (WGS) entry which is preliminary data.</text>
</comment>
<evidence type="ECO:0000313" key="10">
    <source>
        <dbReference type="Proteomes" id="UP000018896"/>
    </source>
</evidence>
<evidence type="ECO:0000256" key="3">
    <source>
        <dbReference type="ARBA" id="ARBA00022475"/>
    </source>
</evidence>
<dbReference type="AlphaFoldDB" id="W4QQX1"/>
<name>W4QQX1_HALA3</name>
<keyword evidence="10" id="KW-1185">Reference proteome</keyword>
<reference evidence="9 10" key="1">
    <citation type="journal article" date="2014" name="Genome Announc.">
        <title>Draft Genome Sequences of Three Alkaliphilic Bacillus Strains, Bacillus wakoensis JCM 9140T, Bacillus akibai JCM 9157T, and Bacillus hemicellulosilyticus JCM 9152T.</title>
        <authorList>
            <person name="Yuki M."/>
            <person name="Oshima K."/>
            <person name="Suda W."/>
            <person name="Oshida Y."/>
            <person name="Kitamura K."/>
            <person name="Iida T."/>
            <person name="Hattori M."/>
            <person name="Ohkuma M."/>
        </authorList>
    </citation>
    <scope>NUCLEOTIDE SEQUENCE [LARGE SCALE GENOMIC DNA]</scope>
    <source>
        <strain evidence="9 10">JCM 9157</strain>
    </source>
</reference>
<dbReference type="GO" id="GO:0005886">
    <property type="term" value="C:plasma membrane"/>
    <property type="evidence" value="ECO:0007669"/>
    <property type="project" value="UniProtKB-SubCell"/>
</dbReference>
<sequence length="66" mass="7119">MSAMAAIIVYFGGTQGLQNMLIIAALPFSIVMLLMGASFYKAAKHEISSGKPNKSSWKKEQVDKIG</sequence>
<proteinExistence type="predicted"/>
<dbReference type="EMBL" id="BAUV01000005">
    <property type="protein sequence ID" value="GAE34038.1"/>
    <property type="molecule type" value="Genomic_DNA"/>
</dbReference>
<evidence type="ECO:0000256" key="4">
    <source>
        <dbReference type="ARBA" id="ARBA00022692"/>
    </source>
</evidence>
<evidence type="ECO:0000256" key="1">
    <source>
        <dbReference type="ARBA" id="ARBA00004651"/>
    </source>
</evidence>
<evidence type="ECO:0000256" key="7">
    <source>
        <dbReference type="SAM" id="MobiDB-lite"/>
    </source>
</evidence>
<keyword evidence="6 8" id="KW-0472">Membrane</keyword>
<evidence type="ECO:0000256" key="2">
    <source>
        <dbReference type="ARBA" id="ARBA00022448"/>
    </source>
</evidence>
<organism evidence="9 10">
    <name type="scientific">Halalkalibacter akibai (strain ATCC 43226 / DSM 21942 / CIP 109018 / JCM 9157 / 1139)</name>
    <name type="common">Bacillus akibai</name>
    <dbReference type="NCBI Taxonomy" id="1236973"/>
    <lineage>
        <taxon>Bacteria</taxon>
        <taxon>Bacillati</taxon>
        <taxon>Bacillota</taxon>
        <taxon>Bacilli</taxon>
        <taxon>Bacillales</taxon>
        <taxon>Bacillaceae</taxon>
        <taxon>Halalkalibacter</taxon>
    </lineage>
</organism>
<keyword evidence="2" id="KW-0813">Transport</keyword>
<dbReference type="Pfam" id="PF02028">
    <property type="entry name" value="BCCT"/>
    <property type="match status" value="1"/>
</dbReference>
<dbReference type="InterPro" id="IPR000060">
    <property type="entry name" value="BCCT_transptr"/>
</dbReference>
<evidence type="ECO:0000256" key="5">
    <source>
        <dbReference type="ARBA" id="ARBA00022989"/>
    </source>
</evidence>
<dbReference type="STRING" id="1236973.JCM9157_1068"/>
<dbReference type="GO" id="GO:0022857">
    <property type="term" value="F:transmembrane transporter activity"/>
    <property type="evidence" value="ECO:0007669"/>
    <property type="project" value="InterPro"/>
</dbReference>
<keyword evidence="5 8" id="KW-1133">Transmembrane helix</keyword>
<keyword evidence="4 8" id="KW-0812">Transmembrane</keyword>
<gene>
    <name evidence="9" type="ORF">JCM9157_1068</name>
</gene>